<gene>
    <name evidence="3" type="ORF">COU46_03385</name>
</gene>
<reference evidence="4" key="1">
    <citation type="submission" date="2017-09" db="EMBL/GenBank/DDBJ databases">
        <title>Depth-based differentiation of microbial function through sediment-hosted aquifers and enrichment of novel symbionts in the deep terrestrial subsurface.</title>
        <authorList>
            <person name="Probst A.J."/>
            <person name="Ladd B."/>
            <person name="Jarett J.K."/>
            <person name="Geller-Mcgrath D.E."/>
            <person name="Sieber C.M.K."/>
            <person name="Emerson J.B."/>
            <person name="Anantharaman K."/>
            <person name="Thomas B.C."/>
            <person name="Malmstrom R."/>
            <person name="Stieglmeier M."/>
            <person name="Klingl A."/>
            <person name="Woyke T."/>
            <person name="Ryan C.M."/>
            <person name="Banfield J.F."/>
        </authorList>
    </citation>
    <scope>NUCLEOTIDE SEQUENCE [LARGE SCALE GENOMIC DNA]</scope>
</reference>
<evidence type="ECO:0000256" key="1">
    <source>
        <dbReference type="SAM" id="MobiDB-lite"/>
    </source>
</evidence>
<evidence type="ECO:0000313" key="4">
    <source>
        <dbReference type="Proteomes" id="UP000229383"/>
    </source>
</evidence>
<dbReference type="PANTHER" id="PTHR43346">
    <property type="entry name" value="LIGAND BINDING DOMAIN PROTEIN, PUTATIVE (AFU_ORTHOLOGUE AFUA_6G14370)-RELATED"/>
    <property type="match status" value="1"/>
</dbReference>
<accession>A0A2H0TEW2</accession>
<dbReference type="InterPro" id="IPR052538">
    <property type="entry name" value="Flavonoid_dioxygenase-like"/>
</dbReference>
<proteinExistence type="predicted"/>
<dbReference type="InterPro" id="IPR011051">
    <property type="entry name" value="RmlC_Cupin_sf"/>
</dbReference>
<dbReference type="InterPro" id="IPR013096">
    <property type="entry name" value="Cupin_2"/>
</dbReference>
<evidence type="ECO:0000313" key="3">
    <source>
        <dbReference type="EMBL" id="PIR70087.1"/>
    </source>
</evidence>
<dbReference type="Pfam" id="PF07883">
    <property type="entry name" value="Cupin_2"/>
    <property type="match status" value="1"/>
</dbReference>
<dbReference type="Proteomes" id="UP000229383">
    <property type="component" value="Unassembled WGS sequence"/>
</dbReference>
<dbReference type="Gene3D" id="2.60.120.10">
    <property type="entry name" value="Jelly Rolls"/>
    <property type="match status" value="1"/>
</dbReference>
<feature type="compositionally biased region" description="Basic and acidic residues" evidence="1">
    <location>
        <begin position="105"/>
        <end position="118"/>
    </location>
</feature>
<protein>
    <submittedName>
        <fullName evidence="3">Cupin domain-containing protein</fullName>
    </submittedName>
</protein>
<comment type="caution">
    <text evidence="3">The sequence shown here is derived from an EMBL/GenBank/DDBJ whole genome shotgun (WGS) entry which is preliminary data.</text>
</comment>
<feature type="region of interest" description="Disordered" evidence="1">
    <location>
        <begin position="105"/>
        <end position="133"/>
    </location>
</feature>
<dbReference type="CDD" id="cd02223">
    <property type="entry name" value="cupin_Bh2720-like"/>
    <property type="match status" value="1"/>
</dbReference>
<evidence type="ECO:0000259" key="2">
    <source>
        <dbReference type="Pfam" id="PF07883"/>
    </source>
</evidence>
<dbReference type="SUPFAM" id="SSF51182">
    <property type="entry name" value="RmlC-like cupins"/>
    <property type="match status" value="1"/>
</dbReference>
<dbReference type="AlphaFoldDB" id="A0A2H0TEW2"/>
<feature type="domain" description="Cupin type-2" evidence="2">
    <location>
        <begin position="32"/>
        <end position="98"/>
    </location>
</feature>
<dbReference type="InterPro" id="IPR014710">
    <property type="entry name" value="RmlC-like_jellyroll"/>
</dbReference>
<name>A0A2H0TEW2_9BACT</name>
<dbReference type="PANTHER" id="PTHR43346:SF1">
    <property type="entry name" value="QUERCETIN 2,3-DIOXYGENASE-RELATED"/>
    <property type="match status" value="1"/>
</dbReference>
<sequence>MNGFITNIEKDSIENENFRKVLYTAKNSQLVLMSIAPGEDIGEEIHSLDQFIRCEAGEGAAVLNDVKHKIRDGFAIVVPAGAKHNIINTSESEALKLYTLYSPPNHRDGVTHQTKAEAEADDEHFDGKITESE</sequence>
<dbReference type="EMBL" id="PFCN01000037">
    <property type="protein sequence ID" value="PIR70087.1"/>
    <property type="molecule type" value="Genomic_DNA"/>
</dbReference>
<organism evidence="3 4">
    <name type="scientific">Candidatus Niyogibacteria bacterium CG10_big_fil_rev_8_21_14_0_10_42_19</name>
    <dbReference type="NCBI Taxonomy" id="1974725"/>
    <lineage>
        <taxon>Bacteria</taxon>
        <taxon>Candidatus Niyogiibacteriota</taxon>
    </lineage>
</organism>